<keyword evidence="1" id="KW-1133">Transmembrane helix</keyword>
<feature type="transmembrane region" description="Helical" evidence="1">
    <location>
        <begin position="101"/>
        <end position="123"/>
    </location>
</feature>
<feature type="transmembrane region" description="Helical" evidence="1">
    <location>
        <begin position="75"/>
        <end position="95"/>
    </location>
</feature>
<dbReference type="Proteomes" id="UP000295411">
    <property type="component" value="Unassembled WGS sequence"/>
</dbReference>
<keyword evidence="3" id="KW-1185">Reference proteome</keyword>
<reference evidence="2 3" key="1">
    <citation type="submission" date="2019-03" db="EMBL/GenBank/DDBJ databases">
        <title>Arthrobacter sp. nov., an bacterium isolated from biocrust in Mu Us Desert.</title>
        <authorList>
            <person name="Lixiong L."/>
        </authorList>
    </citation>
    <scope>NUCLEOTIDE SEQUENCE [LARGE SCALE GENOMIC DNA]</scope>
    <source>
        <strain evidence="2 3">SLN-3</strain>
    </source>
</reference>
<accession>A0A4R5U2Z7</accession>
<dbReference type="AlphaFoldDB" id="A0A4R5U2Z7"/>
<name>A0A4R5U2Z7_9MICC</name>
<evidence type="ECO:0000313" key="2">
    <source>
        <dbReference type="EMBL" id="TDK27972.1"/>
    </source>
</evidence>
<evidence type="ECO:0000256" key="1">
    <source>
        <dbReference type="SAM" id="Phobius"/>
    </source>
</evidence>
<sequence>MVILAAVAHLAGFWFHSAGVYEGPANVQIRKFPEDVDFLFVGTFAASIIGLKYVVYEFTARAFGRSRGSRATRVCFYTGYVIALAIDMASLFLSSEPVADAGFALLGAVLKSPLVLIGSIGAIEAVAFWNSRRLTTGATRAPGP</sequence>
<organism evidence="2 3">
    <name type="scientific">Arthrobacter crusticola</name>
    <dbReference type="NCBI Taxonomy" id="2547960"/>
    <lineage>
        <taxon>Bacteria</taxon>
        <taxon>Bacillati</taxon>
        <taxon>Actinomycetota</taxon>
        <taxon>Actinomycetes</taxon>
        <taxon>Micrococcales</taxon>
        <taxon>Micrococcaceae</taxon>
        <taxon>Arthrobacter</taxon>
    </lineage>
</organism>
<feature type="transmembrane region" description="Helical" evidence="1">
    <location>
        <begin position="38"/>
        <end position="55"/>
    </location>
</feature>
<dbReference type="EMBL" id="SMTK01000001">
    <property type="protein sequence ID" value="TDK27972.1"/>
    <property type="molecule type" value="Genomic_DNA"/>
</dbReference>
<comment type="caution">
    <text evidence="2">The sequence shown here is derived from an EMBL/GenBank/DDBJ whole genome shotgun (WGS) entry which is preliminary data.</text>
</comment>
<gene>
    <name evidence="2" type="ORF">E2F48_02370</name>
</gene>
<keyword evidence="1" id="KW-0472">Membrane</keyword>
<dbReference type="OrthoDB" id="4939676at2"/>
<protein>
    <submittedName>
        <fullName evidence="2">Uncharacterized protein</fullName>
    </submittedName>
</protein>
<dbReference type="RefSeq" id="WP_133402385.1">
    <property type="nucleotide sequence ID" value="NZ_SMTK01000001.1"/>
</dbReference>
<proteinExistence type="predicted"/>
<keyword evidence="1" id="KW-0812">Transmembrane</keyword>
<evidence type="ECO:0000313" key="3">
    <source>
        <dbReference type="Proteomes" id="UP000295411"/>
    </source>
</evidence>